<feature type="signal peptide" evidence="1">
    <location>
        <begin position="1"/>
        <end position="17"/>
    </location>
</feature>
<dbReference type="EMBL" id="AP028917">
    <property type="protein sequence ID" value="BES98845.1"/>
    <property type="molecule type" value="Genomic_DNA"/>
</dbReference>
<dbReference type="Proteomes" id="UP001307889">
    <property type="component" value="Chromosome 9"/>
</dbReference>
<name>A0ABN7B360_9HEMI</name>
<sequence length="155" mass="17972">MKVLLVAVLSMVVLALAGKQGDQKDRSKNDYMTREEIEDMQLQLAAEKRSQLNVIRVMTAKSISYSDNNQDYSSDKAQCLIERYRDAEREFFPAMKLTWDKLEKELKSGRPIEKKAFLSEVEYVRGLLEEYTLIWGITVEAANEICGRARKEKRQ</sequence>
<gene>
    <name evidence="2" type="ORF">NTJ_11661</name>
</gene>
<evidence type="ECO:0000313" key="2">
    <source>
        <dbReference type="EMBL" id="BES98845.1"/>
    </source>
</evidence>
<keyword evidence="1" id="KW-0732">Signal</keyword>
<proteinExistence type="predicted"/>
<reference evidence="2 3" key="1">
    <citation type="submission" date="2023-09" db="EMBL/GenBank/DDBJ databases">
        <title>Nesidiocoris tenuis whole genome shotgun sequence.</title>
        <authorList>
            <person name="Shibata T."/>
            <person name="Shimoda M."/>
            <person name="Kobayashi T."/>
            <person name="Uehara T."/>
        </authorList>
    </citation>
    <scope>NUCLEOTIDE SEQUENCE [LARGE SCALE GENOMIC DNA]</scope>
    <source>
        <strain evidence="2 3">Japan</strain>
    </source>
</reference>
<organism evidence="2 3">
    <name type="scientific">Nesidiocoris tenuis</name>
    <dbReference type="NCBI Taxonomy" id="355587"/>
    <lineage>
        <taxon>Eukaryota</taxon>
        <taxon>Metazoa</taxon>
        <taxon>Ecdysozoa</taxon>
        <taxon>Arthropoda</taxon>
        <taxon>Hexapoda</taxon>
        <taxon>Insecta</taxon>
        <taxon>Pterygota</taxon>
        <taxon>Neoptera</taxon>
        <taxon>Paraneoptera</taxon>
        <taxon>Hemiptera</taxon>
        <taxon>Heteroptera</taxon>
        <taxon>Panheteroptera</taxon>
        <taxon>Cimicomorpha</taxon>
        <taxon>Miridae</taxon>
        <taxon>Dicyphina</taxon>
        <taxon>Nesidiocoris</taxon>
    </lineage>
</organism>
<evidence type="ECO:0000313" key="3">
    <source>
        <dbReference type="Proteomes" id="UP001307889"/>
    </source>
</evidence>
<evidence type="ECO:0000256" key="1">
    <source>
        <dbReference type="SAM" id="SignalP"/>
    </source>
</evidence>
<accession>A0ABN7B360</accession>
<dbReference type="PROSITE" id="PS00018">
    <property type="entry name" value="EF_HAND_1"/>
    <property type="match status" value="1"/>
</dbReference>
<keyword evidence="3" id="KW-1185">Reference proteome</keyword>
<protein>
    <submittedName>
        <fullName evidence="2">Uncharacterized protein</fullName>
    </submittedName>
</protein>
<dbReference type="InterPro" id="IPR018247">
    <property type="entry name" value="EF_Hand_1_Ca_BS"/>
</dbReference>
<feature type="chain" id="PRO_5046690069" evidence="1">
    <location>
        <begin position="18"/>
        <end position="155"/>
    </location>
</feature>